<dbReference type="RefSeq" id="WP_286254983.1">
    <property type="nucleotide sequence ID" value="NZ_AP018448.1"/>
</dbReference>
<name>A0ABM7FFA9_9ACTN</name>
<dbReference type="Proteomes" id="UP001321542">
    <property type="component" value="Chromosome"/>
</dbReference>
<sequence>MYLVHAHLELPSAGQLPCGAKDMIRAAAEADDRVEHVSVHPRSPSRLTLGIYLLAACLEEAEQRAARVSRRLSRDVPVLRGARLLDAAVPLMPLAFERERD</sequence>
<accession>A0ABM7FFA9</accession>
<keyword evidence="2" id="KW-1185">Reference proteome</keyword>
<proteinExistence type="predicted"/>
<reference evidence="1 2" key="2">
    <citation type="journal article" date="2023" name="ChemBioChem">
        <title>Acyltransferase Domain Exchange between Two Independent Type I Polyketide Synthases in the Same Producer Strain of Macrolide Antibiotics.</title>
        <authorList>
            <person name="Kudo F."/>
            <person name="Kishikawa K."/>
            <person name="Tsuboi K."/>
            <person name="Kido T."/>
            <person name="Usui T."/>
            <person name="Hashimoto J."/>
            <person name="Shin-Ya K."/>
            <person name="Miyanaga A."/>
            <person name="Eguchi T."/>
        </authorList>
    </citation>
    <scope>NUCLEOTIDE SEQUENCE [LARGE SCALE GENOMIC DNA]</scope>
    <source>
        <strain evidence="1 2">A-8890</strain>
    </source>
</reference>
<gene>
    <name evidence="1" type="ORF">SGFS_062160</name>
</gene>
<protein>
    <submittedName>
        <fullName evidence="1">Uncharacterized protein</fullName>
    </submittedName>
</protein>
<organism evidence="1 2">
    <name type="scientific">Streptomyces graminofaciens</name>
    <dbReference type="NCBI Taxonomy" id="68212"/>
    <lineage>
        <taxon>Bacteria</taxon>
        <taxon>Bacillati</taxon>
        <taxon>Actinomycetota</taxon>
        <taxon>Actinomycetes</taxon>
        <taxon>Kitasatosporales</taxon>
        <taxon>Streptomycetaceae</taxon>
        <taxon>Streptomyces</taxon>
    </lineage>
</organism>
<evidence type="ECO:0000313" key="1">
    <source>
        <dbReference type="EMBL" id="BBC34922.1"/>
    </source>
</evidence>
<dbReference type="EMBL" id="AP018448">
    <property type="protein sequence ID" value="BBC34922.1"/>
    <property type="molecule type" value="Genomic_DNA"/>
</dbReference>
<evidence type="ECO:0000313" key="2">
    <source>
        <dbReference type="Proteomes" id="UP001321542"/>
    </source>
</evidence>
<reference evidence="1 2" key="1">
    <citation type="journal article" date="2010" name="ChemBioChem">
        <title>Cloning and characterization of the biosynthetic gene cluster of 16-membered macrolide antibiotic FD-891: involvement of a dual functional cytochrome P450 monooxygenase catalyzing epoxidation and hydroxylation.</title>
        <authorList>
            <person name="Kudo F."/>
            <person name="Motegi A."/>
            <person name="Mizoue K."/>
            <person name="Eguchi T."/>
        </authorList>
    </citation>
    <scope>NUCLEOTIDE SEQUENCE [LARGE SCALE GENOMIC DNA]</scope>
    <source>
        <strain evidence="1 2">A-8890</strain>
    </source>
</reference>